<feature type="compositionally biased region" description="Polar residues" evidence="1">
    <location>
        <begin position="281"/>
        <end position="294"/>
    </location>
</feature>
<dbReference type="OrthoDB" id="3787418at2759"/>
<reference evidence="2" key="1">
    <citation type="journal article" date="2020" name="Stud. Mycol.">
        <title>101 Dothideomycetes genomes: a test case for predicting lifestyles and emergence of pathogens.</title>
        <authorList>
            <person name="Haridas S."/>
            <person name="Albert R."/>
            <person name="Binder M."/>
            <person name="Bloem J."/>
            <person name="Labutti K."/>
            <person name="Salamov A."/>
            <person name="Andreopoulos B."/>
            <person name="Baker S."/>
            <person name="Barry K."/>
            <person name="Bills G."/>
            <person name="Bluhm B."/>
            <person name="Cannon C."/>
            <person name="Castanera R."/>
            <person name="Culley D."/>
            <person name="Daum C."/>
            <person name="Ezra D."/>
            <person name="Gonzalez J."/>
            <person name="Henrissat B."/>
            <person name="Kuo A."/>
            <person name="Liang C."/>
            <person name="Lipzen A."/>
            <person name="Lutzoni F."/>
            <person name="Magnuson J."/>
            <person name="Mondo S."/>
            <person name="Nolan M."/>
            <person name="Ohm R."/>
            <person name="Pangilinan J."/>
            <person name="Park H.-J."/>
            <person name="Ramirez L."/>
            <person name="Alfaro M."/>
            <person name="Sun H."/>
            <person name="Tritt A."/>
            <person name="Yoshinaga Y."/>
            <person name="Zwiers L.-H."/>
            <person name="Turgeon B."/>
            <person name="Goodwin S."/>
            <person name="Spatafora J."/>
            <person name="Crous P."/>
            <person name="Grigoriev I."/>
        </authorList>
    </citation>
    <scope>NUCLEOTIDE SEQUENCE</scope>
    <source>
        <strain evidence="2">CBS 675.92</strain>
    </source>
</reference>
<gene>
    <name evidence="2" type="ORF">CC80DRAFT_551231</name>
</gene>
<dbReference type="Proteomes" id="UP000800035">
    <property type="component" value="Unassembled WGS sequence"/>
</dbReference>
<evidence type="ECO:0000313" key="2">
    <source>
        <dbReference type="EMBL" id="KAF1953586.1"/>
    </source>
</evidence>
<protein>
    <submittedName>
        <fullName evidence="2">Uncharacterized protein</fullName>
    </submittedName>
</protein>
<evidence type="ECO:0000256" key="1">
    <source>
        <dbReference type="SAM" id="MobiDB-lite"/>
    </source>
</evidence>
<proteinExistence type="predicted"/>
<feature type="region of interest" description="Disordered" evidence="1">
    <location>
        <begin position="267"/>
        <end position="323"/>
    </location>
</feature>
<dbReference type="EMBL" id="ML977003">
    <property type="protein sequence ID" value="KAF1953586.1"/>
    <property type="molecule type" value="Genomic_DNA"/>
</dbReference>
<dbReference type="AlphaFoldDB" id="A0A6A5TS74"/>
<name>A0A6A5TS74_9PLEO</name>
<keyword evidence="3" id="KW-1185">Reference proteome</keyword>
<sequence length="323" mass="36585">MPPKHKLMDEEPTAIVYGDAIPWLQSSIKKAIDLSSANDEDFGLGPRDSSLSAFTDDEVVFEAAKVAYLLDHKLDAKGNLADTLRSIRAGPETPNHKAWAKKISTKQTQWKAAILHKFLVEHVKEVIRKWQVRNAWKTFSKLPDSEREKVWMAEYNEDPKGTIVAMMKPVIGVLDTANTFNTELGDAEDQTRMSAIRVMLRNKYLFGCEITYRNRVMVDRVNDCSREWAAYAQRDTFTNTSVHIADMPINSKSLPIMPTSQTKKQKLAGDNLEGKTDNDLESTVNHSSDATDSNFMELRWGKETDVTGSNHRRTEEEEAFTSL</sequence>
<accession>A0A6A5TS74</accession>
<evidence type="ECO:0000313" key="3">
    <source>
        <dbReference type="Proteomes" id="UP000800035"/>
    </source>
</evidence>
<organism evidence="2 3">
    <name type="scientific">Byssothecium circinans</name>
    <dbReference type="NCBI Taxonomy" id="147558"/>
    <lineage>
        <taxon>Eukaryota</taxon>
        <taxon>Fungi</taxon>
        <taxon>Dikarya</taxon>
        <taxon>Ascomycota</taxon>
        <taxon>Pezizomycotina</taxon>
        <taxon>Dothideomycetes</taxon>
        <taxon>Pleosporomycetidae</taxon>
        <taxon>Pleosporales</taxon>
        <taxon>Massarineae</taxon>
        <taxon>Massarinaceae</taxon>
        <taxon>Byssothecium</taxon>
    </lineage>
</organism>